<protein>
    <recommendedName>
        <fullName evidence="22">Xanthine dehydrogenase</fullName>
    </recommendedName>
</protein>
<feature type="binding site" evidence="17">
    <location>
        <position position="112"/>
    </location>
    <ligand>
        <name>[2Fe-2S] cluster</name>
        <dbReference type="ChEBI" id="CHEBI:190135"/>
        <label>2</label>
    </ligand>
</feature>
<dbReference type="CDD" id="cd00207">
    <property type="entry name" value="fer2"/>
    <property type="match status" value="1"/>
</dbReference>
<dbReference type="GO" id="GO:0051537">
    <property type="term" value="F:2 iron, 2 sulfur cluster binding"/>
    <property type="evidence" value="ECO:0007669"/>
    <property type="project" value="UniProtKB-KW"/>
</dbReference>
<dbReference type="Proteomes" id="UP000494256">
    <property type="component" value="Unassembled WGS sequence"/>
</dbReference>
<dbReference type="SUPFAM" id="SSF56176">
    <property type="entry name" value="FAD-binding/transporter-associated domain-like"/>
    <property type="match status" value="1"/>
</dbReference>
<keyword evidence="8 17" id="KW-0479">Metal-binding</keyword>
<comment type="subunit">
    <text evidence="4">Homodimer.</text>
</comment>
<sequence length="1266" mass="141092">MTDRIRFKVNGVPHSVGSEVSSDIMLVDYLRNTLELRGTKYMCREGGCGACTVNASTTPGTACKAINSCMVSVTSCQDWEITTIEGLGNKHDGYHPLQTAVAEHHATQCGYCTPGWVMSMNGLLESTDRNVTMLEVEQAFGSNVCRCTGYRPLAECFKKFAKDAPKEHRIVDIENLSLCKKKGKPCSKNKSCAEEDDWCIVNDDDLLDQPIKRIRLKDSKIWYRPNCLHEVLGILQNESSGSDYMLVAGNTAKGAFPIDEYPCLLIDISHLQELKTNVLDQNFVVGAGFTLTEFLSILKANSTLEYFNYFEKLHEHISLVAHIPVRNVGTIAGNLMIKHKYNVFQSDIFLLLETVGAQLNIINCYGQVETHTMQSFLRVNMNQKVILNVLLPPLSNEYKLITFKIMPRAQSVHAIVNAGFLYEIDKQTQIVKQARIVYGALSPNFIRACATESFLVGKQLFTNQTLQAALGVLDGELIVEENPPEPSVAYRKQLAKALFYKALLTISPPTVRTSRFNSGTLKLHESRGVSDGKQIFTTDPTKWPLTQPIQKVEGLYQSAGEAIYTEDMPKFPNEVFGAFVLSTVATGTIVNIDPTNAMRLKGVVAFYTAKDIPGLNSFTPADSLLYTSNEEVLAESTVKYYHQPLGIIVAEDQHIADRATKLVKVKYSNVKKPVLDVKRAKEDSTRNTLFFSSDATNRGTDVHKVITGNTTAYGQYHFTMETLVTVAKPTEEGLEVHSATQWLDGSHVMISRALGIDQNRIDMHVRRLGGAYGMKISRSIQSAVACSLVCLKLNRPCRFIQPLTTNMQAVGKRLPFSNDYEVAVNKSGVIQYINETMYEDNGYKTNETLTALGSDVYYNCYDATKFNYKAFDTITDTAKNTWCRSPGTLEAIAACEYVMERIAYELSLDPIAVRLANLDAEKHNDISEMIQKFKIDTEYDTRRAAVDSFNTENRWKKRGLRFSFARWAPIGAQRFDVNLSVFHGDGTIVLTHAGVEMGQGINTKAIQTAAYLLKVPVNKIQVKANNTTNAPNSFISGGSLTTQSVVIGLRRCCEQLLTRLEPIRATLTNPTWEELIKAAYNADVDLQVHGFSGFTDIQKYNVYGIALSEVEIDCLTGEYETLRVDLLQDVGLSISPEIDVGQVEGGFIMAMGYWTCEKLVYDPETGKLLTNRTWNYHVPEMRDIPQNFNVYFRKNSFSNDLILGSKATGEPSTCAAVCVTFALREAIAAARQETGLPTTQWFQIDGPFTTEAVFMAANTKTEDFKY</sequence>
<evidence type="ECO:0008006" key="22">
    <source>
        <dbReference type="Google" id="ProtNLM"/>
    </source>
</evidence>
<comment type="cofactor">
    <cofactor evidence="1 16">
        <name>FAD</name>
        <dbReference type="ChEBI" id="CHEBI:57692"/>
    </cofactor>
</comment>
<dbReference type="PANTHER" id="PTHR11908:SF132">
    <property type="entry name" value="ALDEHYDE OXIDASE 1-RELATED"/>
    <property type="match status" value="1"/>
</dbReference>
<dbReference type="InterPro" id="IPR036884">
    <property type="entry name" value="2Fe-2S-bd_dom_sf"/>
</dbReference>
<feature type="binding site" evidence="17">
    <location>
        <position position="51"/>
    </location>
    <ligand>
        <name>[2Fe-2S] cluster</name>
        <dbReference type="ChEBI" id="CHEBI:190135"/>
        <label>1</label>
    </ligand>
</feature>
<dbReference type="Pfam" id="PF02738">
    <property type="entry name" value="MoCoBD_1"/>
    <property type="match status" value="1"/>
</dbReference>
<accession>A0A8S0Z8B0</accession>
<feature type="domain" description="2Fe-2S ferredoxin-type" evidence="18">
    <location>
        <begin position="3"/>
        <end position="87"/>
    </location>
</feature>
<dbReference type="InterPro" id="IPR036010">
    <property type="entry name" value="2Fe-2S_ferredoxin-like_sf"/>
</dbReference>
<dbReference type="GO" id="GO:0016491">
    <property type="term" value="F:oxidoreductase activity"/>
    <property type="evidence" value="ECO:0007669"/>
    <property type="project" value="UniProtKB-KW"/>
</dbReference>
<feature type="binding site" evidence="17">
    <location>
        <position position="741"/>
    </location>
    <ligand>
        <name>Mo-molybdopterin</name>
        <dbReference type="ChEBI" id="CHEBI:71302"/>
    </ligand>
    <ligandPart>
        <name>Mo</name>
        <dbReference type="ChEBI" id="CHEBI:28685"/>
    </ligandPart>
</feature>
<dbReference type="PANTHER" id="PTHR11908">
    <property type="entry name" value="XANTHINE DEHYDROGENASE"/>
    <property type="match status" value="1"/>
</dbReference>
<dbReference type="SUPFAM" id="SSF55447">
    <property type="entry name" value="CO dehydrogenase flavoprotein C-terminal domain-like"/>
    <property type="match status" value="1"/>
</dbReference>
<gene>
    <name evidence="20" type="ORF">APLA_LOCUS3433</name>
</gene>
<dbReference type="EMBL" id="CADEBD010000282">
    <property type="protein sequence ID" value="CAB3228209.1"/>
    <property type="molecule type" value="Genomic_DNA"/>
</dbReference>
<feature type="active site" description="Proton acceptor" evidence="15">
    <location>
        <position position="1210"/>
    </location>
</feature>
<evidence type="ECO:0000256" key="7">
    <source>
        <dbReference type="ARBA" id="ARBA00022714"/>
    </source>
</evidence>
<evidence type="ECO:0000256" key="13">
    <source>
        <dbReference type="ARBA" id="ARBA00023140"/>
    </source>
</evidence>
<comment type="cofactor">
    <cofactor evidence="14">
        <name>[2Fe-2S] cluster</name>
        <dbReference type="ChEBI" id="CHEBI:190135"/>
    </cofactor>
</comment>
<feature type="binding site" evidence="17">
    <location>
        <position position="145"/>
    </location>
    <ligand>
        <name>[2Fe-2S] cluster</name>
        <dbReference type="ChEBI" id="CHEBI:190135"/>
        <label>2</label>
    </ligand>
</feature>
<dbReference type="SMART" id="SM01008">
    <property type="entry name" value="Ald_Xan_dh_C"/>
    <property type="match status" value="1"/>
</dbReference>
<organism evidence="20 21">
    <name type="scientific">Arctia plantaginis</name>
    <name type="common">Wood tiger moth</name>
    <name type="synonym">Phalaena plantaginis</name>
    <dbReference type="NCBI Taxonomy" id="874455"/>
    <lineage>
        <taxon>Eukaryota</taxon>
        <taxon>Metazoa</taxon>
        <taxon>Ecdysozoa</taxon>
        <taxon>Arthropoda</taxon>
        <taxon>Hexapoda</taxon>
        <taxon>Insecta</taxon>
        <taxon>Pterygota</taxon>
        <taxon>Neoptera</taxon>
        <taxon>Endopterygota</taxon>
        <taxon>Lepidoptera</taxon>
        <taxon>Glossata</taxon>
        <taxon>Ditrysia</taxon>
        <taxon>Noctuoidea</taxon>
        <taxon>Erebidae</taxon>
        <taxon>Arctiinae</taxon>
        <taxon>Arctia</taxon>
    </lineage>
</organism>
<feature type="binding site" evidence="17">
    <location>
        <position position="43"/>
    </location>
    <ligand>
        <name>[2Fe-2S] cluster</name>
        <dbReference type="ChEBI" id="CHEBI:190135"/>
        <label>1</label>
    </ligand>
</feature>
<dbReference type="Gene3D" id="3.90.1170.50">
    <property type="entry name" value="Aldehyde oxidase/xanthine dehydrogenase, a/b hammerhead"/>
    <property type="match status" value="1"/>
</dbReference>
<comment type="subcellular location">
    <subcellularLocation>
        <location evidence="2">Peroxisome</location>
    </subcellularLocation>
</comment>
<dbReference type="InterPro" id="IPR036856">
    <property type="entry name" value="Ald_Oxase/Xan_DH_a/b_sf"/>
</dbReference>
<feature type="binding site" evidence="17">
    <location>
        <position position="884"/>
    </location>
    <ligand>
        <name>Mo-molybdopterin</name>
        <dbReference type="ChEBI" id="CHEBI:71302"/>
    </ligand>
    <ligandPart>
        <name>Mo</name>
        <dbReference type="ChEBI" id="CHEBI:28685"/>
    </ligandPart>
</feature>
<dbReference type="Gene3D" id="3.30.390.50">
    <property type="entry name" value="CO dehydrogenase flavoprotein, C-terminal domain"/>
    <property type="match status" value="1"/>
</dbReference>
<dbReference type="Gene3D" id="3.30.365.10">
    <property type="entry name" value="Aldehyde oxidase/xanthine dehydrogenase, molybdopterin binding domain"/>
    <property type="match status" value="4"/>
</dbReference>
<evidence type="ECO:0000256" key="3">
    <source>
        <dbReference type="ARBA" id="ARBA00006849"/>
    </source>
</evidence>
<dbReference type="FunFam" id="3.30.365.10:FF:000001">
    <property type="entry name" value="Xanthine dehydrogenase oxidase"/>
    <property type="match status" value="1"/>
</dbReference>
<feature type="binding site" evidence="17">
    <location>
        <position position="109"/>
    </location>
    <ligand>
        <name>[2Fe-2S] cluster</name>
        <dbReference type="ChEBI" id="CHEBI:190135"/>
        <label>2</label>
    </ligand>
</feature>
<feature type="binding site" evidence="17">
    <location>
        <position position="48"/>
    </location>
    <ligand>
        <name>[2Fe-2S] cluster</name>
        <dbReference type="ChEBI" id="CHEBI:190135"/>
        <label>1</label>
    </ligand>
</feature>
<dbReference type="Pfam" id="PF03450">
    <property type="entry name" value="CO_deh_flav_C"/>
    <property type="match status" value="1"/>
</dbReference>
<evidence type="ECO:0000256" key="4">
    <source>
        <dbReference type="ARBA" id="ARBA00011738"/>
    </source>
</evidence>
<dbReference type="PROSITE" id="PS51387">
    <property type="entry name" value="FAD_PCMH"/>
    <property type="match status" value="1"/>
</dbReference>
<keyword evidence="7 17" id="KW-0001">2Fe-2S</keyword>
<dbReference type="InterPro" id="IPR001041">
    <property type="entry name" value="2Fe-2S_ferredoxin-type"/>
</dbReference>
<evidence type="ECO:0000256" key="14">
    <source>
        <dbReference type="ARBA" id="ARBA00034078"/>
    </source>
</evidence>
<dbReference type="Pfam" id="PF01799">
    <property type="entry name" value="Fer2_2"/>
    <property type="match status" value="1"/>
</dbReference>
<dbReference type="InterPro" id="IPR012675">
    <property type="entry name" value="Beta-grasp_dom_sf"/>
</dbReference>
<dbReference type="Gene3D" id="3.30.465.10">
    <property type="match status" value="1"/>
</dbReference>
<evidence type="ECO:0000256" key="10">
    <source>
        <dbReference type="ARBA" id="ARBA00023002"/>
    </source>
</evidence>
<keyword evidence="10" id="KW-0560">Oxidoreductase</keyword>
<dbReference type="Pfam" id="PF00941">
    <property type="entry name" value="FAD_binding_5"/>
    <property type="match status" value="1"/>
</dbReference>
<dbReference type="AlphaFoldDB" id="A0A8S0Z8B0"/>
<dbReference type="InterPro" id="IPR016166">
    <property type="entry name" value="FAD-bd_PCMH"/>
</dbReference>
<comment type="cofactor">
    <cofactor evidence="17">
        <name>Mo-molybdopterin</name>
        <dbReference type="ChEBI" id="CHEBI:71302"/>
    </cofactor>
    <text evidence="17">Binds 1 Mo-molybdopterin (Mo-MPT) cofactor per subunit.</text>
</comment>
<dbReference type="GO" id="GO:0005777">
    <property type="term" value="C:peroxisome"/>
    <property type="evidence" value="ECO:0007669"/>
    <property type="project" value="UniProtKB-SubCell"/>
</dbReference>
<feature type="binding site" evidence="17">
    <location>
        <position position="69"/>
    </location>
    <ligand>
        <name>[2Fe-2S] cluster</name>
        <dbReference type="ChEBI" id="CHEBI:190135"/>
        <label>1</label>
    </ligand>
</feature>
<keyword evidence="9 16" id="KW-0274">FAD</keyword>
<dbReference type="InterPro" id="IPR005107">
    <property type="entry name" value="CO_DH_flav_C"/>
</dbReference>
<dbReference type="PIRSF" id="PIRSF000127">
    <property type="entry name" value="Xanthine_DH"/>
    <property type="match status" value="1"/>
</dbReference>
<dbReference type="FunFam" id="3.90.1170.50:FF:000003">
    <property type="entry name" value="Aldehyde oxidase"/>
    <property type="match status" value="1"/>
</dbReference>
<evidence type="ECO:0000256" key="15">
    <source>
        <dbReference type="PIRSR" id="PIRSR000127-1"/>
    </source>
</evidence>
<feature type="binding site" evidence="16">
    <location>
        <position position="404"/>
    </location>
    <ligand>
        <name>FAD</name>
        <dbReference type="ChEBI" id="CHEBI:57692"/>
    </ligand>
</feature>
<evidence type="ECO:0000256" key="12">
    <source>
        <dbReference type="ARBA" id="ARBA00023014"/>
    </source>
</evidence>
<evidence type="ECO:0000256" key="11">
    <source>
        <dbReference type="ARBA" id="ARBA00023004"/>
    </source>
</evidence>
<evidence type="ECO:0000256" key="2">
    <source>
        <dbReference type="ARBA" id="ARBA00004275"/>
    </source>
</evidence>
<evidence type="ECO:0000256" key="8">
    <source>
        <dbReference type="ARBA" id="ARBA00022723"/>
    </source>
</evidence>
<dbReference type="InterPro" id="IPR037165">
    <property type="entry name" value="AldOxase/xan_DH_Mopterin-bd_sf"/>
</dbReference>
<feature type="domain" description="FAD-binding PCMH-type" evidence="19">
    <location>
        <begin position="215"/>
        <end position="396"/>
    </location>
</feature>
<evidence type="ECO:0000256" key="5">
    <source>
        <dbReference type="ARBA" id="ARBA00022505"/>
    </source>
</evidence>
<dbReference type="InterPro" id="IPR016169">
    <property type="entry name" value="FAD-bd_PCMH_sub2"/>
</dbReference>
<evidence type="ECO:0000259" key="19">
    <source>
        <dbReference type="PROSITE" id="PS51387"/>
    </source>
</evidence>
<dbReference type="InterPro" id="IPR036318">
    <property type="entry name" value="FAD-bd_PCMH-like_sf"/>
</dbReference>
<dbReference type="SUPFAM" id="SSF54665">
    <property type="entry name" value="CO dehydrogenase molybdoprotein N-domain-like"/>
    <property type="match status" value="1"/>
</dbReference>
<dbReference type="SUPFAM" id="SSF56003">
    <property type="entry name" value="Molybdenum cofactor-binding domain"/>
    <property type="match status" value="1"/>
</dbReference>
<dbReference type="Pfam" id="PF01315">
    <property type="entry name" value="Ald_Xan_dh_C"/>
    <property type="match status" value="1"/>
</dbReference>
<reference evidence="20 21" key="1">
    <citation type="submission" date="2020-04" db="EMBL/GenBank/DDBJ databases">
        <authorList>
            <person name="Wallbank WR R."/>
            <person name="Pardo Diaz C."/>
            <person name="Kozak K."/>
            <person name="Martin S."/>
            <person name="Jiggins C."/>
            <person name="Moest M."/>
            <person name="Warren A I."/>
            <person name="Byers J.R.P. K."/>
            <person name="Montejo-Kovacevich G."/>
            <person name="Yen C E."/>
        </authorList>
    </citation>
    <scope>NUCLEOTIDE SEQUENCE [LARGE SCALE GENOMIC DNA]</scope>
</reference>
<dbReference type="PROSITE" id="PS51085">
    <property type="entry name" value="2FE2S_FER_2"/>
    <property type="match status" value="1"/>
</dbReference>
<dbReference type="FunFam" id="3.30.390.50:FF:000003">
    <property type="entry name" value="Aldehyde oxidase1"/>
    <property type="match status" value="1"/>
</dbReference>
<evidence type="ECO:0000256" key="6">
    <source>
        <dbReference type="ARBA" id="ARBA00022630"/>
    </source>
</evidence>
<name>A0A8S0Z8B0_ARCPL</name>
<dbReference type="Pfam" id="PF00111">
    <property type="entry name" value="Fer2"/>
    <property type="match status" value="1"/>
</dbReference>
<keyword evidence="6" id="KW-0285">Flavoprotein</keyword>
<comment type="caution">
    <text evidence="20">The sequence shown here is derived from an EMBL/GenBank/DDBJ whole genome shotgun (WGS) entry which is preliminary data.</text>
</comment>
<dbReference type="SMART" id="SM01092">
    <property type="entry name" value="CO_deh_flav_C"/>
    <property type="match status" value="1"/>
</dbReference>
<evidence type="ECO:0000313" key="21">
    <source>
        <dbReference type="Proteomes" id="UP000494256"/>
    </source>
</evidence>
<keyword evidence="13" id="KW-0576">Peroxisome</keyword>
<dbReference type="GO" id="GO:0071949">
    <property type="term" value="F:FAD binding"/>
    <property type="evidence" value="ECO:0007669"/>
    <property type="project" value="InterPro"/>
</dbReference>
<evidence type="ECO:0000259" key="18">
    <source>
        <dbReference type="PROSITE" id="PS51085"/>
    </source>
</evidence>
<dbReference type="InterPro" id="IPR008274">
    <property type="entry name" value="AldOxase/xan_DH_MoCoBD1"/>
</dbReference>
<dbReference type="SUPFAM" id="SSF47741">
    <property type="entry name" value="CO dehydrogenase ISP C-domain like"/>
    <property type="match status" value="1"/>
</dbReference>
<keyword evidence="5 17" id="KW-0500">Molybdenum</keyword>
<dbReference type="InterPro" id="IPR002888">
    <property type="entry name" value="2Fe-2S-bd"/>
</dbReference>
<dbReference type="OrthoDB" id="7477138at2759"/>
<dbReference type="PROSITE" id="PS00197">
    <property type="entry name" value="2FE2S_FER_1"/>
    <property type="match status" value="1"/>
</dbReference>
<comment type="similarity">
    <text evidence="3">Belongs to the xanthine dehydrogenase family.</text>
</comment>
<dbReference type="Pfam" id="PF20256">
    <property type="entry name" value="MoCoBD_2"/>
    <property type="match status" value="1"/>
</dbReference>
<dbReference type="GO" id="GO:0005506">
    <property type="term" value="F:iron ion binding"/>
    <property type="evidence" value="ECO:0007669"/>
    <property type="project" value="InterPro"/>
</dbReference>
<keyword evidence="12 17" id="KW-0411">Iron-sulfur</keyword>
<comment type="cofactor">
    <cofactor evidence="17">
        <name>[2Fe-2S] cluster</name>
        <dbReference type="ChEBI" id="CHEBI:190135"/>
    </cofactor>
    <text evidence="17">Binds 2 [2Fe-2S] clusters.</text>
</comment>
<dbReference type="InterPro" id="IPR036683">
    <property type="entry name" value="CO_DH_flav_C_dom_sf"/>
</dbReference>
<evidence type="ECO:0000313" key="20">
    <source>
        <dbReference type="EMBL" id="CAB3228209.1"/>
    </source>
</evidence>
<dbReference type="InterPro" id="IPR000674">
    <property type="entry name" value="Ald_Oxase/Xan_DH_a/b"/>
</dbReference>
<dbReference type="InterPro" id="IPR046867">
    <property type="entry name" value="AldOxase/xan_DH_MoCoBD2"/>
</dbReference>
<keyword evidence="11 17" id="KW-0408">Iron</keyword>
<evidence type="ECO:0000256" key="9">
    <source>
        <dbReference type="ARBA" id="ARBA00022827"/>
    </source>
</evidence>
<dbReference type="Gene3D" id="3.10.20.30">
    <property type="match status" value="1"/>
</dbReference>
<dbReference type="Gene3D" id="1.10.150.120">
    <property type="entry name" value="[2Fe-2S]-binding domain"/>
    <property type="match status" value="1"/>
</dbReference>
<dbReference type="FunFam" id="3.30.365.10:FF:000002">
    <property type="entry name" value="Xanthine dehydrogenase oxidase"/>
    <property type="match status" value="1"/>
</dbReference>
<proteinExistence type="inferred from homology"/>
<dbReference type="InterPro" id="IPR016208">
    <property type="entry name" value="Ald_Oxase/xanthine_DH-like"/>
</dbReference>
<dbReference type="SUPFAM" id="SSF54292">
    <property type="entry name" value="2Fe-2S ferredoxin-like"/>
    <property type="match status" value="1"/>
</dbReference>
<evidence type="ECO:0000256" key="1">
    <source>
        <dbReference type="ARBA" id="ARBA00001974"/>
    </source>
</evidence>
<evidence type="ECO:0000256" key="17">
    <source>
        <dbReference type="PIRSR" id="PIRSR000127-3"/>
    </source>
</evidence>
<feature type="binding site" evidence="17">
    <location>
        <position position="147"/>
    </location>
    <ligand>
        <name>[2Fe-2S] cluster</name>
        <dbReference type="ChEBI" id="CHEBI:190135"/>
        <label>2</label>
    </ligand>
</feature>
<evidence type="ECO:0000256" key="16">
    <source>
        <dbReference type="PIRSR" id="PIRSR000127-2"/>
    </source>
</evidence>
<feature type="binding site" evidence="17">
    <location>
        <position position="1038"/>
    </location>
    <ligand>
        <name>Mo-molybdopterin</name>
        <dbReference type="ChEBI" id="CHEBI:71302"/>
    </ligand>
    <ligandPart>
        <name>Mo</name>
        <dbReference type="ChEBI" id="CHEBI:28685"/>
    </ligandPart>
</feature>
<dbReference type="InterPro" id="IPR006058">
    <property type="entry name" value="2Fe2S_fd_BS"/>
</dbReference>
<dbReference type="InterPro" id="IPR002346">
    <property type="entry name" value="Mopterin_DH_FAD-bd"/>
</dbReference>